<name>F4MU03_YEREN</name>
<proteinExistence type="predicted"/>
<sequence length="50" mass="5593">MAHKLTNSDFLASQHDILSNSQLADKNTIAVKLTVHMNLDGERICLDIEK</sequence>
<gene>
    <name evidence="1" type="ORF">YEW_JR41850</name>
</gene>
<organism evidence="1">
    <name type="scientific">Yersinia enterocolitica W22703</name>
    <dbReference type="NCBI Taxonomy" id="913028"/>
    <lineage>
        <taxon>Bacteria</taxon>
        <taxon>Pseudomonadati</taxon>
        <taxon>Pseudomonadota</taxon>
        <taxon>Gammaproteobacteria</taxon>
        <taxon>Enterobacterales</taxon>
        <taxon>Yersiniaceae</taxon>
        <taxon>Yersinia</taxon>
    </lineage>
</organism>
<evidence type="ECO:0000313" key="1">
    <source>
        <dbReference type="EMBL" id="CBX69311.1"/>
    </source>
</evidence>
<reference evidence="1" key="1">
    <citation type="journal article" date="2011" name="BMC Genomics">
        <title>Shotgun sequencing of Yersinia enterocolitica strain W22703 (biotype 2, serotype O:9): genomic evidence for oscillation between invertebrates and mammals.</title>
        <authorList>
            <person name="Fuchs T.M."/>
            <person name="Brandt K."/>
            <person name="Starke M."/>
            <person name="Rattei T."/>
        </authorList>
    </citation>
    <scope>NUCLEOTIDE SEQUENCE</scope>
</reference>
<dbReference type="AlphaFoldDB" id="F4MU03"/>
<dbReference type="EMBL" id="FR718489">
    <property type="protein sequence ID" value="CBX69311.1"/>
    <property type="molecule type" value="Genomic_DNA"/>
</dbReference>
<accession>F4MU03</accession>
<protein>
    <submittedName>
        <fullName evidence="1">Uncharacterized protein</fullName>
    </submittedName>
</protein>